<dbReference type="InterPro" id="IPR001962">
    <property type="entry name" value="Asn_synthase"/>
</dbReference>
<dbReference type="InterPro" id="IPR014729">
    <property type="entry name" value="Rossmann-like_a/b/a_fold"/>
</dbReference>
<dbReference type="RefSeq" id="WP_114101397.1">
    <property type="nucleotide sequence ID" value="NZ_JPWF01000003.1"/>
</dbReference>
<evidence type="ECO:0000256" key="5">
    <source>
        <dbReference type="ARBA" id="ARBA00022840"/>
    </source>
</evidence>
<evidence type="ECO:0000256" key="7">
    <source>
        <dbReference type="ARBA" id="ARBA00048741"/>
    </source>
</evidence>
<keyword evidence="6 8" id="KW-0315">Glutamine amidotransferase</keyword>
<evidence type="ECO:0000256" key="2">
    <source>
        <dbReference type="ARBA" id="ARBA00005752"/>
    </source>
</evidence>
<dbReference type="OrthoDB" id="9763290at2"/>
<dbReference type="EMBL" id="JPWF01000003">
    <property type="protein sequence ID" value="RCK38355.1"/>
    <property type="molecule type" value="Genomic_DNA"/>
</dbReference>
<evidence type="ECO:0000256" key="10">
    <source>
        <dbReference type="PIRSR" id="PIRSR001589-3"/>
    </source>
</evidence>
<keyword evidence="8" id="KW-0061">Asparagine biosynthesis</keyword>
<feature type="binding site" evidence="9">
    <location>
        <position position="98"/>
    </location>
    <ligand>
        <name>L-glutamine</name>
        <dbReference type="ChEBI" id="CHEBI:58359"/>
    </ligand>
</feature>
<feature type="domain" description="Glutamine amidotransferase type-2" evidence="11">
    <location>
        <begin position="2"/>
        <end position="218"/>
    </location>
</feature>
<accession>A0A367WA78</accession>
<dbReference type="PANTHER" id="PTHR43284">
    <property type="entry name" value="ASPARAGINE SYNTHETASE (GLUTAMINE-HYDROLYZING)"/>
    <property type="match status" value="1"/>
</dbReference>
<comment type="catalytic activity">
    <reaction evidence="7">
        <text>L-aspartate + L-glutamine + ATP + H2O = L-asparagine + L-glutamate + AMP + diphosphate + H(+)</text>
        <dbReference type="Rhea" id="RHEA:12228"/>
        <dbReference type="ChEBI" id="CHEBI:15377"/>
        <dbReference type="ChEBI" id="CHEBI:15378"/>
        <dbReference type="ChEBI" id="CHEBI:29985"/>
        <dbReference type="ChEBI" id="CHEBI:29991"/>
        <dbReference type="ChEBI" id="CHEBI:30616"/>
        <dbReference type="ChEBI" id="CHEBI:33019"/>
        <dbReference type="ChEBI" id="CHEBI:58048"/>
        <dbReference type="ChEBI" id="CHEBI:58359"/>
        <dbReference type="ChEBI" id="CHEBI:456215"/>
        <dbReference type="EC" id="6.3.5.4"/>
    </reaction>
</comment>
<dbReference type="CDD" id="cd00712">
    <property type="entry name" value="AsnB"/>
    <property type="match status" value="1"/>
</dbReference>
<evidence type="ECO:0000256" key="1">
    <source>
        <dbReference type="ARBA" id="ARBA00005187"/>
    </source>
</evidence>
<dbReference type="Gene3D" id="3.40.50.620">
    <property type="entry name" value="HUPs"/>
    <property type="match status" value="1"/>
</dbReference>
<evidence type="ECO:0000256" key="8">
    <source>
        <dbReference type="PIRSR" id="PIRSR001589-1"/>
    </source>
</evidence>
<dbReference type="InterPro" id="IPR017932">
    <property type="entry name" value="GATase_2_dom"/>
</dbReference>
<dbReference type="EC" id="6.3.5.4" evidence="3"/>
<dbReference type="Pfam" id="PF13537">
    <property type="entry name" value="GATase_7"/>
    <property type="match status" value="1"/>
</dbReference>
<dbReference type="GO" id="GO:0004066">
    <property type="term" value="F:asparagine synthase (glutamine-hydrolyzing) activity"/>
    <property type="evidence" value="ECO:0007669"/>
    <property type="project" value="UniProtKB-EC"/>
</dbReference>
<dbReference type="Proteomes" id="UP000253226">
    <property type="component" value="Unassembled WGS sequence"/>
</dbReference>
<evidence type="ECO:0000256" key="3">
    <source>
        <dbReference type="ARBA" id="ARBA00012737"/>
    </source>
</evidence>
<dbReference type="PIRSF" id="PIRSF001589">
    <property type="entry name" value="Asn_synthetase_glu-h"/>
    <property type="match status" value="1"/>
</dbReference>
<dbReference type="PANTHER" id="PTHR43284:SF1">
    <property type="entry name" value="ASPARAGINE SYNTHETASE"/>
    <property type="match status" value="1"/>
</dbReference>
<comment type="caution">
    <text evidence="12">The sequence shown here is derived from an EMBL/GenBank/DDBJ whole genome shotgun (WGS) entry which is preliminary data.</text>
</comment>
<keyword evidence="5 9" id="KW-0067">ATP-binding</keyword>
<dbReference type="Gene3D" id="3.60.20.10">
    <property type="entry name" value="Glutamine Phosphoribosylpyrophosphate, subunit 1, domain 1"/>
    <property type="match status" value="1"/>
</dbReference>
<keyword evidence="8" id="KW-0028">Amino-acid biosynthesis</keyword>
<name>A0A367WA78_9PROT</name>
<dbReference type="Pfam" id="PF00733">
    <property type="entry name" value="Asn_synthase"/>
    <property type="match status" value="1"/>
</dbReference>
<keyword evidence="4 9" id="KW-0547">Nucleotide-binding</keyword>
<dbReference type="InterPro" id="IPR051786">
    <property type="entry name" value="ASN_synthetase/amidase"/>
</dbReference>
<feature type="active site" description="For GATase activity" evidence="8">
    <location>
        <position position="2"/>
    </location>
</feature>
<dbReference type="SUPFAM" id="SSF52402">
    <property type="entry name" value="Adenine nucleotide alpha hydrolases-like"/>
    <property type="match status" value="1"/>
</dbReference>
<evidence type="ECO:0000256" key="9">
    <source>
        <dbReference type="PIRSR" id="PIRSR001589-2"/>
    </source>
</evidence>
<dbReference type="InterPro" id="IPR029055">
    <property type="entry name" value="Ntn_hydrolases_N"/>
</dbReference>
<dbReference type="GO" id="GO:0005829">
    <property type="term" value="C:cytosol"/>
    <property type="evidence" value="ECO:0007669"/>
    <property type="project" value="TreeGrafter"/>
</dbReference>
<dbReference type="AlphaFoldDB" id="A0A367WA78"/>
<dbReference type="SUPFAM" id="SSF56235">
    <property type="entry name" value="N-terminal nucleophile aminohydrolases (Ntn hydrolases)"/>
    <property type="match status" value="1"/>
</dbReference>
<dbReference type="InterPro" id="IPR006426">
    <property type="entry name" value="Asn_synth_AEB"/>
</dbReference>
<dbReference type="GO" id="GO:0005524">
    <property type="term" value="F:ATP binding"/>
    <property type="evidence" value="ECO:0007669"/>
    <property type="project" value="UniProtKB-KW"/>
</dbReference>
<reference evidence="12 13" key="1">
    <citation type="submission" date="2014-07" db="EMBL/GenBank/DDBJ databases">
        <title>Draft genome sequence of Thalassospira profundimaris 35.</title>
        <authorList>
            <person name="Lai Q."/>
            <person name="Shao Z."/>
        </authorList>
    </citation>
    <scope>NUCLEOTIDE SEQUENCE [LARGE SCALE GENOMIC DNA]</scope>
    <source>
        <strain evidence="12 13">35</strain>
    </source>
</reference>
<sequence length="636" mass="69141">MCAIAGLTASDDQTALARILQKLAHRGPDHTGIWQDPDGFISLGCARLITTDPDPVAHQPLVSEDGRFVLVFNGYIAGHRRLIDGMAGSGTALRSQSDAELVLHLLACAVSKDNDVAGVLGGLSGQYALAFWDVVEKRLWLARDPLGIKPLYVAWNGEGQGNLAFASELIGLTEFGNHPFDEDIQSNYLAHLFVPAPQTGFAGIELLEPGTVLRWQGGTVTRSKINDPGQVKQRSSGPIDDVRLLVRQSVADAMDVDCSLGCLVSGGFDSAGVSAIACDIARAQGKALPPAFVMGFENSTRDETGAARRLCDHLGQDLCVVPAPETASEIYDALIAGLHGVGAPFANPSLVLMHNLSKRVGQDVRVCLTGDGGDEIFGGYPRYRAAMLYDRYWQYLPSPIRHLLAGLGQRFGSRRINRFLQGGRFDRAGVFGFWNNRCVVPELRARLAGAVDVPVGRKQGNLHDQMMAFDRDITLPGNQLVMADRCGMAFGVEYRPPLLGHDVVQAAAMIPAATHMKDGPKSVWRQVITPYLPDGHLDHPKVGFNPPVAEWLVKLGEYLWGNEDRVLNAIFEQSGLTHDQQKACWQRAKSGDDFDMSLTVWALLVWQVWQTQKPTKIGGEDMAKPVLDRAVAAEIT</sequence>
<comment type="similarity">
    <text evidence="2">Belongs to the asparagine synthetase family.</text>
</comment>
<evidence type="ECO:0000313" key="12">
    <source>
        <dbReference type="EMBL" id="RCK38355.1"/>
    </source>
</evidence>
<comment type="pathway">
    <text evidence="1">Amino-acid biosynthesis; L-asparagine biosynthesis; L-asparagine from L-aspartate (L-Gln route): step 1/1.</text>
</comment>
<dbReference type="CDD" id="cd01991">
    <property type="entry name" value="Asn_synthase_B_C"/>
    <property type="match status" value="1"/>
</dbReference>
<evidence type="ECO:0000259" key="11">
    <source>
        <dbReference type="PROSITE" id="PS51278"/>
    </source>
</evidence>
<dbReference type="GO" id="GO:0006529">
    <property type="term" value="P:asparagine biosynthetic process"/>
    <property type="evidence" value="ECO:0007669"/>
    <property type="project" value="UniProtKB-KW"/>
</dbReference>
<feature type="binding site" evidence="9">
    <location>
        <position position="263"/>
    </location>
    <ligand>
        <name>ATP</name>
        <dbReference type="ChEBI" id="CHEBI:30616"/>
    </ligand>
</feature>
<evidence type="ECO:0000313" key="13">
    <source>
        <dbReference type="Proteomes" id="UP000253226"/>
    </source>
</evidence>
<protein>
    <recommendedName>
        <fullName evidence="3">asparagine synthase (glutamine-hydrolyzing)</fullName>
        <ecNumber evidence="3">6.3.5.4</ecNumber>
    </recommendedName>
</protein>
<evidence type="ECO:0000256" key="6">
    <source>
        <dbReference type="ARBA" id="ARBA00022962"/>
    </source>
</evidence>
<dbReference type="PROSITE" id="PS51278">
    <property type="entry name" value="GATASE_TYPE_2"/>
    <property type="match status" value="1"/>
</dbReference>
<evidence type="ECO:0000256" key="4">
    <source>
        <dbReference type="ARBA" id="ARBA00022741"/>
    </source>
</evidence>
<organism evidence="12 13">
    <name type="scientific">Thalassospira profundimaris</name>
    <dbReference type="NCBI Taxonomy" id="502049"/>
    <lineage>
        <taxon>Bacteria</taxon>
        <taxon>Pseudomonadati</taxon>
        <taxon>Pseudomonadota</taxon>
        <taxon>Alphaproteobacteria</taxon>
        <taxon>Rhodospirillales</taxon>
        <taxon>Thalassospiraceae</taxon>
        <taxon>Thalassospira</taxon>
    </lineage>
</organism>
<feature type="site" description="Important for beta-aspartyl-AMP intermediate formation" evidence="10">
    <location>
        <position position="371"/>
    </location>
</feature>
<proteinExistence type="inferred from homology"/>
<gene>
    <name evidence="12" type="ORF">TH19_06015</name>
</gene>
<dbReference type="InterPro" id="IPR033738">
    <property type="entry name" value="AsnB_N"/>
</dbReference>